<reference evidence="2" key="2">
    <citation type="journal article" date="2010" name="Genome Res.">
        <title>Population genomic sequencing of Coccidioides fungi reveals recent hybridization and transposon control.</title>
        <authorList>
            <person name="Neafsey D.E."/>
            <person name="Barker B.M."/>
            <person name="Sharpton T.J."/>
            <person name="Stajich J.E."/>
            <person name="Park D.J."/>
            <person name="Whiston E."/>
            <person name="Hung C.-Y."/>
            <person name="McMahan C."/>
            <person name="White J."/>
            <person name="Sykes S."/>
            <person name="Heiman D."/>
            <person name="Young S."/>
            <person name="Zeng Q."/>
            <person name="Abouelleil A."/>
            <person name="Aftuck L."/>
            <person name="Bessette D."/>
            <person name="Brown A."/>
            <person name="FitzGerald M."/>
            <person name="Lui A."/>
            <person name="Macdonald J.P."/>
            <person name="Priest M."/>
            <person name="Orbach M.J."/>
            <person name="Galgiani J.N."/>
            <person name="Kirkland T.N."/>
            <person name="Cole G.T."/>
            <person name="Birren B.W."/>
            <person name="Henn M.R."/>
            <person name="Taylor J.W."/>
            <person name="Rounsley S.D."/>
        </authorList>
    </citation>
    <scope>GENOME REANNOTATION</scope>
    <source>
        <strain evidence="2">RS</strain>
    </source>
</reference>
<organism evidence="1 2">
    <name type="scientific">Coccidioides immitis (strain RS)</name>
    <name type="common">Valley fever fungus</name>
    <dbReference type="NCBI Taxonomy" id="246410"/>
    <lineage>
        <taxon>Eukaryota</taxon>
        <taxon>Fungi</taxon>
        <taxon>Dikarya</taxon>
        <taxon>Ascomycota</taxon>
        <taxon>Pezizomycotina</taxon>
        <taxon>Eurotiomycetes</taxon>
        <taxon>Eurotiomycetidae</taxon>
        <taxon>Onygenales</taxon>
        <taxon>Onygenaceae</taxon>
        <taxon>Coccidioides</taxon>
    </lineage>
</organism>
<dbReference type="InParanoid" id="A0A0D8JUW2"/>
<reference evidence="2" key="1">
    <citation type="journal article" date="2009" name="Genome Res.">
        <title>Comparative genomic analyses of the human fungal pathogens Coccidioides and their relatives.</title>
        <authorList>
            <person name="Sharpton T.J."/>
            <person name="Stajich J.E."/>
            <person name="Rounsley S.D."/>
            <person name="Gardner M.J."/>
            <person name="Wortman J.R."/>
            <person name="Jordar V.S."/>
            <person name="Maiti R."/>
            <person name="Kodira C.D."/>
            <person name="Neafsey D.E."/>
            <person name="Zeng Q."/>
            <person name="Hung C.-Y."/>
            <person name="McMahan C."/>
            <person name="Muszewska A."/>
            <person name="Grynberg M."/>
            <person name="Mandel M.A."/>
            <person name="Kellner E.M."/>
            <person name="Barker B.M."/>
            <person name="Galgiani J.N."/>
            <person name="Orbach M.J."/>
            <person name="Kirkland T.N."/>
            <person name="Cole G.T."/>
            <person name="Henn M.R."/>
            <person name="Birren B.W."/>
            <person name="Taylor J.W."/>
        </authorList>
    </citation>
    <scope>NUCLEOTIDE SEQUENCE [LARGE SCALE GENOMIC DNA]</scope>
    <source>
        <strain evidence="2">RS</strain>
    </source>
</reference>
<protein>
    <submittedName>
        <fullName evidence="1">Uncharacterized protein</fullName>
    </submittedName>
</protein>
<evidence type="ECO:0000313" key="2">
    <source>
        <dbReference type="Proteomes" id="UP000001261"/>
    </source>
</evidence>
<keyword evidence="2" id="KW-1185">Reference proteome</keyword>
<dbReference type="EMBL" id="GG704911">
    <property type="protein sequence ID" value="KJF60073.1"/>
    <property type="molecule type" value="Genomic_DNA"/>
</dbReference>
<accession>A0A0D8JUW2</accession>
<dbReference type="VEuPathDB" id="FungiDB:CIMG_12724"/>
<gene>
    <name evidence="1" type="ORF">CIMG_12724</name>
</gene>
<sequence>MATSKSSLSTWDVTRLLVVRTGQFPYRCLSSVNTLLAPQVQMDKVFKKGGKFIGVEQDIGPVFCRFLPATVSTYTHEPDRLS</sequence>
<dbReference type="AlphaFoldDB" id="A0A0D8JUW2"/>
<dbReference type="RefSeq" id="XP_004445717.1">
    <property type="nucleotide sequence ID" value="XM_004445660.1"/>
</dbReference>
<proteinExistence type="predicted"/>
<name>A0A0D8JUW2_COCIM</name>
<dbReference type="Proteomes" id="UP000001261">
    <property type="component" value="Unassembled WGS sequence"/>
</dbReference>
<evidence type="ECO:0000313" key="1">
    <source>
        <dbReference type="EMBL" id="KJF60073.1"/>
    </source>
</evidence>
<dbReference type="GeneID" id="24164351"/>
<dbReference type="KEGG" id="cim:CIMG_12724"/>